<dbReference type="EMBL" id="LKAQ01000004">
    <property type="protein sequence ID" value="OIQ50675.1"/>
    <property type="molecule type" value="Genomic_DNA"/>
</dbReference>
<feature type="transmembrane region" description="Helical" evidence="2">
    <location>
        <begin position="150"/>
        <end position="173"/>
    </location>
</feature>
<gene>
    <name evidence="4" type="ORF">BerOc1_02616</name>
</gene>
<feature type="transmembrane region" description="Helical" evidence="2">
    <location>
        <begin position="96"/>
        <end position="115"/>
    </location>
</feature>
<accession>A0A1J5N4Z7</accession>
<reference evidence="4 5" key="1">
    <citation type="submission" date="2015-09" db="EMBL/GenBank/DDBJ databases">
        <title>Genome of Desulfovibrio dechloracetivorans BerOc1, a mercury methylating strain isolated from highly hydrocarbons and metals contaminated coastal sediments.</title>
        <authorList>
            <person name="Goni Urriza M."/>
            <person name="Gassie C."/>
            <person name="Bouchez O."/>
            <person name="Klopp C."/>
            <person name="Ranchou-Peyruse A."/>
            <person name="Remy G."/>
        </authorList>
    </citation>
    <scope>NUCLEOTIDE SEQUENCE [LARGE SCALE GENOMIC DNA]</scope>
    <source>
        <strain evidence="4 5">BerOc1</strain>
    </source>
</reference>
<dbReference type="GO" id="GO:0004190">
    <property type="term" value="F:aspartic-type endopeptidase activity"/>
    <property type="evidence" value="ECO:0007669"/>
    <property type="project" value="InterPro"/>
</dbReference>
<keyword evidence="2" id="KW-0472">Membrane</keyword>
<evidence type="ECO:0000256" key="1">
    <source>
        <dbReference type="ARBA" id="ARBA00005801"/>
    </source>
</evidence>
<keyword evidence="2" id="KW-0812">Transmembrane</keyword>
<dbReference type="GO" id="GO:0006465">
    <property type="term" value="P:signal peptide processing"/>
    <property type="evidence" value="ECO:0007669"/>
    <property type="project" value="TreeGrafter"/>
</dbReference>
<dbReference type="InterPro" id="IPR050882">
    <property type="entry name" value="Prepilin_peptidase/N-MTase"/>
</dbReference>
<keyword evidence="5" id="KW-1185">Reference proteome</keyword>
<feature type="domain" description="Prepilin type IV endopeptidase peptidase" evidence="3">
    <location>
        <begin position="8"/>
        <end position="110"/>
    </location>
</feature>
<keyword evidence="2" id="KW-1133">Transmembrane helix</keyword>
<feature type="transmembrane region" description="Helical" evidence="2">
    <location>
        <begin position="26"/>
        <end position="51"/>
    </location>
</feature>
<dbReference type="Pfam" id="PF01478">
    <property type="entry name" value="Peptidase_A24"/>
    <property type="match status" value="1"/>
</dbReference>
<evidence type="ECO:0000313" key="5">
    <source>
        <dbReference type="Proteomes" id="UP000181901"/>
    </source>
</evidence>
<dbReference type="PANTHER" id="PTHR30487">
    <property type="entry name" value="TYPE 4 PREPILIN-LIKE PROTEINS LEADER PEPTIDE-PROCESSING ENZYME"/>
    <property type="match status" value="1"/>
</dbReference>
<sequence>MDILVTAVLATALVAASVTDIRNQRIYNWLTFPLILSGLATHTVFGGFAGLKFAASGFALGFAAMAIPYFLGVMGAGDVKLMAGVGAWLGLDATLTAFLCTCMAGGVYALGVLAFDRKTMMAVLRNIANVFLVFIATRSFNFAPTSTEKALPRLCYGLAIAAGTFTAMGLYAWRTGSIHIGY</sequence>
<evidence type="ECO:0000256" key="2">
    <source>
        <dbReference type="SAM" id="Phobius"/>
    </source>
</evidence>
<comment type="similarity">
    <text evidence="1">Belongs to the peptidase A24 family.</text>
</comment>
<dbReference type="GO" id="GO:0005886">
    <property type="term" value="C:plasma membrane"/>
    <property type="evidence" value="ECO:0007669"/>
    <property type="project" value="TreeGrafter"/>
</dbReference>
<dbReference type="Gene3D" id="1.20.120.1220">
    <property type="match status" value="1"/>
</dbReference>
<dbReference type="RefSeq" id="WP_071547116.1">
    <property type="nucleotide sequence ID" value="NZ_LKAQ01000004.1"/>
</dbReference>
<dbReference type="Proteomes" id="UP000181901">
    <property type="component" value="Unassembled WGS sequence"/>
</dbReference>
<comment type="caution">
    <text evidence="4">The sequence shown here is derived from an EMBL/GenBank/DDBJ whole genome shotgun (WGS) entry which is preliminary data.</text>
</comment>
<proteinExistence type="inferred from homology"/>
<protein>
    <submittedName>
        <fullName evidence="4">Type IV leader peptidase family protein</fullName>
    </submittedName>
</protein>
<feature type="transmembrane region" description="Helical" evidence="2">
    <location>
        <begin position="127"/>
        <end position="144"/>
    </location>
</feature>
<name>A0A1J5N4Z7_9BACT</name>
<dbReference type="InterPro" id="IPR000045">
    <property type="entry name" value="Prepilin_IV_endopep_pep"/>
</dbReference>
<dbReference type="AlphaFoldDB" id="A0A1J5N4Z7"/>
<dbReference type="PANTHER" id="PTHR30487:SF0">
    <property type="entry name" value="PREPILIN LEADER PEPTIDASE_N-METHYLTRANSFERASE-RELATED"/>
    <property type="match status" value="1"/>
</dbReference>
<organism evidence="4 5">
    <name type="scientific">Pseudodesulfovibrio hydrargyri</name>
    <dbReference type="NCBI Taxonomy" id="2125990"/>
    <lineage>
        <taxon>Bacteria</taxon>
        <taxon>Pseudomonadati</taxon>
        <taxon>Thermodesulfobacteriota</taxon>
        <taxon>Desulfovibrionia</taxon>
        <taxon>Desulfovibrionales</taxon>
        <taxon>Desulfovibrionaceae</taxon>
    </lineage>
</organism>
<feature type="transmembrane region" description="Helical" evidence="2">
    <location>
        <begin position="58"/>
        <end position="76"/>
    </location>
</feature>
<evidence type="ECO:0000313" key="4">
    <source>
        <dbReference type="EMBL" id="OIQ50675.1"/>
    </source>
</evidence>
<dbReference type="OrthoDB" id="5508079at2"/>
<evidence type="ECO:0000259" key="3">
    <source>
        <dbReference type="Pfam" id="PF01478"/>
    </source>
</evidence>